<evidence type="ECO:0000256" key="2">
    <source>
        <dbReference type="ARBA" id="ARBA00022448"/>
    </source>
</evidence>
<dbReference type="InterPro" id="IPR002293">
    <property type="entry name" value="AA/rel_permease1"/>
</dbReference>
<comment type="subcellular location">
    <subcellularLocation>
        <location evidence="1">Membrane</location>
        <topology evidence="1">Multi-pass membrane protein</topology>
    </subcellularLocation>
</comment>
<organism evidence="8 9">
    <name type="scientific">Sorangium cellulosum</name>
    <name type="common">Polyangium cellulosum</name>
    <dbReference type="NCBI Taxonomy" id="56"/>
    <lineage>
        <taxon>Bacteria</taxon>
        <taxon>Pseudomonadati</taxon>
        <taxon>Myxococcota</taxon>
        <taxon>Polyangia</taxon>
        <taxon>Polyangiales</taxon>
        <taxon>Polyangiaceae</taxon>
        <taxon>Sorangium</taxon>
    </lineage>
</organism>
<reference evidence="8 9" key="1">
    <citation type="submission" date="2015-09" db="EMBL/GenBank/DDBJ databases">
        <title>Sorangium comparison.</title>
        <authorList>
            <person name="Zaburannyi N."/>
            <person name="Bunk B."/>
            <person name="Overmann J."/>
            <person name="Mueller R."/>
        </authorList>
    </citation>
    <scope>NUCLEOTIDE SEQUENCE [LARGE SCALE GENOMIC DNA]</scope>
    <source>
        <strain evidence="8 9">So ce26</strain>
    </source>
</reference>
<evidence type="ECO:0000256" key="4">
    <source>
        <dbReference type="ARBA" id="ARBA00022989"/>
    </source>
</evidence>
<gene>
    <name evidence="8" type="ORF">SOCE26_093670</name>
</gene>
<name>A0A2L0F8L6_SORCE</name>
<feature type="transmembrane region" description="Helical" evidence="7">
    <location>
        <begin position="169"/>
        <end position="189"/>
    </location>
</feature>
<evidence type="ECO:0000256" key="1">
    <source>
        <dbReference type="ARBA" id="ARBA00004141"/>
    </source>
</evidence>
<dbReference type="RefSeq" id="WP_104985787.1">
    <property type="nucleotide sequence ID" value="NZ_CP012673.1"/>
</dbReference>
<dbReference type="GO" id="GO:0022857">
    <property type="term" value="F:transmembrane transporter activity"/>
    <property type="evidence" value="ECO:0007669"/>
    <property type="project" value="InterPro"/>
</dbReference>
<keyword evidence="4 7" id="KW-1133">Transmembrane helix</keyword>
<feature type="transmembrane region" description="Helical" evidence="7">
    <location>
        <begin position="339"/>
        <end position="365"/>
    </location>
</feature>
<dbReference type="EMBL" id="CP012673">
    <property type="protein sequence ID" value="AUX47841.1"/>
    <property type="molecule type" value="Genomic_DNA"/>
</dbReference>
<feature type="transmembrane region" description="Helical" evidence="7">
    <location>
        <begin position="81"/>
        <end position="104"/>
    </location>
</feature>
<evidence type="ECO:0000313" key="8">
    <source>
        <dbReference type="EMBL" id="AUX47841.1"/>
    </source>
</evidence>
<keyword evidence="2" id="KW-0813">Transport</keyword>
<feature type="transmembrane region" description="Helical" evidence="7">
    <location>
        <begin position="386"/>
        <end position="406"/>
    </location>
</feature>
<dbReference type="Pfam" id="PF13520">
    <property type="entry name" value="AA_permease_2"/>
    <property type="match status" value="1"/>
</dbReference>
<feature type="transmembrane region" description="Helical" evidence="7">
    <location>
        <begin position="248"/>
        <end position="268"/>
    </location>
</feature>
<dbReference type="Gene3D" id="1.20.1740.10">
    <property type="entry name" value="Amino acid/polyamine transporter I"/>
    <property type="match status" value="1"/>
</dbReference>
<dbReference type="Proteomes" id="UP000238348">
    <property type="component" value="Chromosome"/>
</dbReference>
<feature type="transmembrane region" description="Helical" evidence="7">
    <location>
        <begin position="289"/>
        <end position="311"/>
    </location>
</feature>
<feature type="transmembrane region" description="Helical" evidence="7">
    <location>
        <begin position="201"/>
        <end position="221"/>
    </location>
</feature>
<feature type="transmembrane region" description="Helical" evidence="7">
    <location>
        <begin position="50"/>
        <end position="69"/>
    </location>
</feature>
<dbReference type="PANTHER" id="PTHR45649:SF26">
    <property type="entry name" value="OS04G0435100 PROTEIN"/>
    <property type="match status" value="1"/>
</dbReference>
<feature type="compositionally biased region" description="Basic and acidic residues" evidence="6">
    <location>
        <begin position="1"/>
        <end position="18"/>
    </location>
</feature>
<evidence type="ECO:0000256" key="7">
    <source>
        <dbReference type="SAM" id="Phobius"/>
    </source>
</evidence>
<accession>A0A2L0F8L6</accession>
<keyword evidence="3 7" id="KW-0812">Transmembrane</keyword>
<protein>
    <submittedName>
        <fullName evidence="8">Amino acid permease</fullName>
    </submittedName>
</protein>
<proteinExistence type="predicted"/>
<dbReference type="OrthoDB" id="8274074at2"/>
<dbReference type="GO" id="GO:0016020">
    <property type="term" value="C:membrane"/>
    <property type="evidence" value="ECO:0007669"/>
    <property type="project" value="UniProtKB-SubCell"/>
</dbReference>
<keyword evidence="5 7" id="KW-0472">Membrane</keyword>
<feature type="transmembrane region" description="Helical" evidence="7">
    <location>
        <begin position="125"/>
        <end position="149"/>
    </location>
</feature>
<feature type="transmembrane region" description="Helical" evidence="7">
    <location>
        <begin position="454"/>
        <end position="472"/>
    </location>
</feature>
<feature type="transmembrane region" description="Helical" evidence="7">
    <location>
        <begin position="478"/>
        <end position="496"/>
    </location>
</feature>
<sequence>MSGETKGDAGRRDGEGPRGVEGVIADDVKTLHSMGYAQELLRRMGGFSNFAISFSIICIIAGGITSFQMGLCSVGGAGIGIAWPVCSALALCTALTMGQVASAFPTAGGLYHWASILGGRGFGWATAWFNLIGLVTVLAAINVGAYLFMMDSLGPLFGLNRAEMDPGQALQMQIIGVTLITGTQALFNHLGIRVTTLLTDFSGYLILVVSVILTIAMLAYAPQIDLARLVTFTNYSGPKGGDVWPETGSMTLLFLLSFLLPAYTITGYDASAHTSEETINAAQTVPRGIVRAVLVSGIFGWLMLSAIVLAIPNMDEAASKGGGVFFWIMENVIPEKLRIALYAGICAAQYLCGLATVTSASRMTFAFARDGGLPLSDKLRRVSPKFRTPATAIWVVSALTVGFTVYTPVYSTITAVCVIFLYISYVMPTIMGVRAYGRTWKTMGPWDLGPLYRPLAIISVLACLMLIVVSVQPPNDKALVIMLIVFAVTAAVWFGLERRRFQGPPQGVMIQQRAREIEQAERAVGQRAAAGGER</sequence>
<dbReference type="PIRSF" id="PIRSF006060">
    <property type="entry name" value="AA_transporter"/>
    <property type="match status" value="1"/>
</dbReference>
<feature type="transmembrane region" description="Helical" evidence="7">
    <location>
        <begin position="412"/>
        <end position="433"/>
    </location>
</feature>
<evidence type="ECO:0000313" key="9">
    <source>
        <dbReference type="Proteomes" id="UP000238348"/>
    </source>
</evidence>
<evidence type="ECO:0000256" key="3">
    <source>
        <dbReference type="ARBA" id="ARBA00022692"/>
    </source>
</evidence>
<feature type="region of interest" description="Disordered" evidence="6">
    <location>
        <begin position="1"/>
        <end position="20"/>
    </location>
</feature>
<dbReference type="AlphaFoldDB" id="A0A2L0F8L6"/>
<evidence type="ECO:0000256" key="5">
    <source>
        <dbReference type="ARBA" id="ARBA00023136"/>
    </source>
</evidence>
<dbReference type="PANTHER" id="PTHR45649">
    <property type="entry name" value="AMINO-ACID PERMEASE BAT1"/>
    <property type="match status" value="1"/>
</dbReference>
<evidence type="ECO:0000256" key="6">
    <source>
        <dbReference type="SAM" id="MobiDB-lite"/>
    </source>
</evidence>